<dbReference type="InterPro" id="IPR025246">
    <property type="entry name" value="IS30-like_HTH"/>
</dbReference>
<dbReference type="PROSITE" id="PS01043">
    <property type="entry name" value="TRANSPOSASE_IS30"/>
    <property type="match status" value="1"/>
</dbReference>
<evidence type="ECO:0000256" key="5">
    <source>
        <dbReference type="ARBA" id="ARBA00023172"/>
    </source>
</evidence>
<dbReference type="GO" id="GO:0006313">
    <property type="term" value="P:DNA transposition"/>
    <property type="evidence" value="ECO:0007669"/>
    <property type="project" value="InterPro"/>
</dbReference>
<dbReference type="SUPFAM" id="SSF53098">
    <property type="entry name" value="Ribonuclease H-like"/>
    <property type="match status" value="1"/>
</dbReference>
<keyword evidence="3" id="KW-0815">Transposition</keyword>
<dbReference type="PANTHER" id="PTHR10948:SF23">
    <property type="entry name" value="TRANSPOSASE INSI FOR INSERTION SEQUENCE ELEMENT IS30A-RELATED"/>
    <property type="match status" value="1"/>
</dbReference>
<dbReference type="Gene3D" id="3.30.420.10">
    <property type="entry name" value="Ribonuclease H-like superfamily/Ribonuclease H"/>
    <property type="match status" value="1"/>
</dbReference>
<keyword evidence="4" id="KW-0238">DNA-binding</keyword>
<organism evidence="7">
    <name type="scientific">Oceaniferula spumae</name>
    <dbReference type="NCBI Taxonomy" id="2979115"/>
    <lineage>
        <taxon>Bacteria</taxon>
        <taxon>Pseudomonadati</taxon>
        <taxon>Verrucomicrobiota</taxon>
        <taxon>Verrucomicrobiia</taxon>
        <taxon>Verrucomicrobiales</taxon>
        <taxon>Verrucomicrobiaceae</taxon>
        <taxon>Oceaniferula</taxon>
    </lineage>
</organism>
<dbReference type="GO" id="GO:0004803">
    <property type="term" value="F:transposase activity"/>
    <property type="evidence" value="ECO:0007669"/>
    <property type="project" value="InterPro"/>
</dbReference>
<sequence length="325" mass="38457">MKYKHLSKEERYMIGAFRMQRLSLRAIAQKLGRSPSTISREIKRNNRSQDGRYRASHADSNYNARKRWARRGSRFDWREWKLVEKLIRQEHSPEQIAGRLKLDDKLSISHETIYLHIWRDKHLGGTLYKHLRGSRKKRRKRWGKNDSRGRLPDKAMITERPEAANLRREVGHWELDSVLGSISGRHCISTLVDRMSGYLMIGKLEARTKLETNQRLDKLIARYRDRFKTITPDNGTEFHGYREVEERHGVKFYFAHPYASWERGTNENTNGLIRQYLPKRKSMHDLTQAKCNAIANKLNNRPRKRLGYLTPNEVFHNTSNVALHT</sequence>
<evidence type="ECO:0000256" key="2">
    <source>
        <dbReference type="ARBA" id="ARBA00006363"/>
    </source>
</evidence>
<dbReference type="PROSITE" id="PS50994">
    <property type="entry name" value="INTEGRASE"/>
    <property type="match status" value="1"/>
</dbReference>
<dbReference type="GO" id="GO:0003677">
    <property type="term" value="F:DNA binding"/>
    <property type="evidence" value="ECO:0007669"/>
    <property type="project" value="UniProtKB-KW"/>
</dbReference>
<gene>
    <name evidence="7" type="ORF">NT6N_23800</name>
</gene>
<evidence type="ECO:0000256" key="3">
    <source>
        <dbReference type="ARBA" id="ARBA00022578"/>
    </source>
</evidence>
<evidence type="ECO:0000256" key="1">
    <source>
        <dbReference type="ARBA" id="ARBA00002190"/>
    </source>
</evidence>
<comment type="function">
    <text evidence="1">Required for the transposition of the insertion element.</text>
</comment>
<protein>
    <submittedName>
        <fullName evidence="7">IS30 family transposase</fullName>
    </submittedName>
</protein>
<dbReference type="InterPro" id="IPR012337">
    <property type="entry name" value="RNaseH-like_sf"/>
</dbReference>
<dbReference type="GO" id="GO:0005829">
    <property type="term" value="C:cytosol"/>
    <property type="evidence" value="ECO:0007669"/>
    <property type="project" value="TreeGrafter"/>
</dbReference>
<dbReference type="NCBIfam" id="NF033563">
    <property type="entry name" value="transpos_IS30"/>
    <property type="match status" value="1"/>
</dbReference>
<proteinExistence type="inferred from homology"/>
<dbReference type="Gene3D" id="1.10.10.60">
    <property type="entry name" value="Homeodomain-like"/>
    <property type="match status" value="1"/>
</dbReference>
<keyword evidence="5" id="KW-0233">DNA recombination</keyword>
<comment type="similarity">
    <text evidence="2">Belongs to the transposase IS30 family.</text>
</comment>
<dbReference type="KEGG" id="osu:NT6N_23800"/>
<dbReference type="Pfam" id="PF13936">
    <property type="entry name" value="HTH_38"/>
    <property type="match status" value="1"/>
</dbReference>
<dbReference type="InterPro" id="IPR053392">
    <property type="entry name" value="Transposase_IS30-like"/>
</dbReference>
<dbReference type="PANTHER" id="PTHR10948">
    <property type="entry name" value="TRANSPOSASE"/>
    <property type="match status" value="1"/>
</dbReference>
<dbReference type="InterPro" id="IPR036397">
    <property type="entry name" value="RNaseH_sf"/>
</dbReference>
<dbReference type="InterPro" id="IPR001598">
    <property type="entry name" value="Transposase_IS30_CS"/>
</dbReference>
<feature type="domain" description="Integrase catalytic" evidence="6">
    <location>
        <begin position="157"/>
        <end position="319"/>
    </location>
</feature>
<dbReference type="InterPro" id="IPR051917">
    <property type="entry name" value="Transposase-Integrase"/>
</dbReference>
<name>A0AAT9FN05_9BACT</name>
<dbReference type="AlphaFoldDB" id="A0AAT9FN05"/>
<evidence type="ECO:0000259" key="6">
    <source>
        <dbReference type="PROSITE" id="PS50994"/>
    </source>
</evidence>
<evidence type="ECO:0000256" key="4">
    <source>
        <dbReference type="ARBA" id="ARBA00023125"/>
    </source>
</evidence>
<dbReference type="EMBL" id="AP026866">
    <property type="protein sequence ID" value="BDS07340.1"/>
    <property type="molecule type" value="Genomic_DNA"/>
</dbReference>
<dbReference type="Pfam" id="PF00665">
    <property type="entry name" value="rve"/>
    <property type="match status" value="1"/>
</dbReference>
<accession>A0AAT9FN05</accession>
<dbReference type="GO" id="GO:0015074">
    <property type="term" value="P:DNA integration"/>
    <property type="evidence" value="ECO:0007669"/>
    <property type="project" value="InterPro"/>
</dbReference>
<dbReference type="InterPro" id="IPR001584">
    <property type="entry name" value="Integrase_cat-core"/>
</dbReference>
<reference evidence="7" key="1">
    <citation type="submission" date="2024-07" db="EMBL/GenBank/DDBJ databases">
        <title>Complete genome sequence of Verrucomicrobiaceae bacterium NT6N.</title>
        <authorList>
            <person name="Huang C."/>
            <person name="Takami H."/>
            <person name="Hamasaki K."/>
        </authorList>
    </citation>
    <scope>NUCLEOTIDE SEQUENCE</scope>
    <source>
        <strain evidence="7">NT6N</strain>
    </source>
</reference>
<evidence type="ECO:0000313" key="7">
    <source>
        <dbReference type="EMBL" id="BDS07340.1"/>
    </source>
</evidence>